<comment type="caution">
    <text evidence="1">The sequence shown here is derived from an EMBL/GenBank/DDBJ whole genome shotgun (WGS) entry which is preliminary data.</text>
</comment>
<evidence type="ECO:0000313" key="1">
    <source>
        <dbReference type="EMBL" id="REC60117.1"/>
    </source>
</evidence>
<organism evidence="1 2">
    <name type="scientific">Chryseobacterium pennae</name>
    <dbReference type="NCBI Taxonomy" id="2258962"/>
    <lineage>
        <taxon>Bacteria</taxon>
        <taxon>Pseudomonadati</taxon>
        <taxon>Bacteroidota</taxon>
        <taxon>Flavobacteriia</taxon>
        <taxon>Flavobacteriales</taxon>
        <taxon>Weeksellaceae</taxon>
        <taxon>Chryseobacterium group</taxon>
        <taxon>Chryseobacterium</taxon>
    </lineage>
</organism>
<dbReference type="AlphaFoldDB" id="A0A3D9C2L6"/>
<proteinExistence type="predicted"/>
<protein>
    <submittedName>
        <fullName evidence="1">Uncharacterized protein</fullName>
    </submittedName>
</protein>
<sequence length="75" mass="9131">MTINIQDQNVHDTFLFRSYNKLDKNYAGEKKTWVFFTQVPIFACNYLRSDMNLILFLHRRYNKVVKFTQVKRKHG</sequence>
<name>A0A3D9C2L6_9FLAO</name>
<dbReference type="EMBL" id="QNVT01000028">
    <property type="protein sequence ID" value="REC60117.1"/>
    <property type="molecule type" value="Genomic_DNA"/>
</dbReference>
<dbReference type="Proteomes" id="UP000256686">
    <property type="component" value="Unassembled WGS sequence"/>
</dbReference>
<accession>A0A3D9C2L6</accession>
<reference evidence="2" key="1">
    <citation type="submission" date="2018-06" db="EMBL/GenBank/DDBJ databases">
        <authorList>
            <person name="Lum Nde A."/>
            <person name="Hugo C."/>
        </authorList>
    </citation>
    <scope>NUCLEOTIDE SEQUENCE [LARGE SCALE GENOMIC DNA]</scope>
    <source>
        <strain evidence="2">1_F178</strain>
    </source>
</reference>
<keyword evidence="2" id="KW-1185">Reference proteome</keyword>
<evidence type="ECO:0000313" key="2">
    <source>
        <dbReference type="Proteomes" id="UP000256686"/>
    </source>
</evidence>
<gene>
    <name evidence="1" type="ORF">DRF65_22460</name>
</gene>